<dbReference type="InterPro" id="IPR021145">
    <property type="entry name" value="Portal_protein_SPP1_Gp6-like"/>
</dbReference>
<accession>A0AAU8B5E8</accession>
<proteinExistence type="predicted"/>
<protein>
    <submittedName>
        <fullName evidence="2">Portal protein</fullName>
    </submittedName>
</protein>
<evidence type="ECO:0000313" key="2">
    <source>
        <dbReference type="EMBL" id="XCD06755.1"/>
    </source>
</evidence>
<organism evidence="2">
    <name type="scientific">Dulem virus 30</name>
    <dbReference type="NCBI Taxonomy" id="3145748"/>
    <lineage>
        <taxon>Viruses</taxon>
        <taxon>Duplodnaviria</taxon>
        <taxon>Heunggongvirae</taxon>
        <taxon>Uroviricota</taxon>
        <taxon>Caudoviricetes</taxon>
    </lineage>
</organism>
<dbReference type="EMBL" id="PP511706">
    <property type="protein sequence ID" value="XCD06755.1"/>
    <property type="molecule type" value="Genomic_DNA"/>
</dbReference>
<evidence type="ECO:0000256" key="1">
    <source>
        <dbReference type="SAM" id="MobiDB-lite"/>
    </source>
</evidence>
<feature type="region of interest" description="Disordered" evidence="1">
    <location>
        <begin position="471"/>
        <end position="491"/>
    </location>
</feature>
<dbReference type="Pfam" id="PF05133">
    <property type="entry name" value="SPP1_portal"/>
    <property type="match status" value="1"/>
</dbReference>
<name>A0AAU8B5E8_9CAUD</name>
<sequence length="491" mass="57127">MNFFRKRREKKRKMKEQIELEQIIMTLYLEFTVSQKYIDAQTGKNYYKGQNEILNRFLYKSVNGQKIPQPDLPNNTLNHNFAKPLVDQKVNYCLGKPPKYTCKDEKYLQWFENWIDENNFNYWLNYLATETSNTGLAWLQVYLDEAGELKFMVLPFNQVIPIWEDSLHTKLKAVIKVYETVTDNIMVPEMQTHLEYWTKEGMQSYKVDGNNLFLDTNSFDWLQEVQGDFSGFQPHYLNGDKTPGYWNRIPFIPIKNNLMEQPDIIPLKNLIDNYDLTRSDLSNELAELRNYLIAVANAGGTDIEDFIHNLKLYGVAFVDSVSGETNGSNIGVLSNPMDCTASTTHSNLLKENIIELGQGVNLNLEMSIPPSGVSLKLLYQGLEIKCHGLEQQFNLAFKQLEYFIKTYLEMKNMKPTAPLKMEFQLNSIVNDQEQADTLNKQMDAYRKAKGVISDKTLYENHPWVEDAEEELKRNQSQEDDYFHKGDLRHGL</sequence>
<reference evidence="2" key="1">
    <citation type="submission" date="2024-03" db="EMBL/GenBank/DDBJ databases">
        <title>Diverse circular DNA viruses in blood, oral, and fecal samples of captive lemurs.</title>
        <authorList>
            <person name="Paietta E.N."/>
            <person name="Kraberger S."/>
            <person name="Lund M.C."/>
            <person name="Custer J.M."/>
            <person name="Vargas K.M."/>
            <person name="Ehmke E.E."/>
            <person name="Yoder A.D."/>
            <person name="Varsani A."/>
        </authorList>
    </citation>
    <scope>NUCLEOTIDE SEQUENCE</scope>
    <source>
        <strain evidence="2">Duke_26_2</strain>
    </source>
</reference>